<evidence type="ECO:0000313" key="2">
    <source>
        <dbReference type="EMBL" id="KKN73048.1"/>
    </source>
</evidence>
<proteinExistence type="predicted"/>
<dbReference type="GO" id="GO:0016226">
    <property type="term" value="P:iron-sulfur cluster assembly"/>
    <property type="evidence" value="ECO:0007669"/>
    <property type="project" value="InterPro"/>
</dbReference>
<sequence>MVENFEEFVENLQKEIIEKEIKEHNEKIVELCYSPKNWGKPSKEKITVFDERRGGPKNYFLGFYLEIGQEIIRKANFLTDGCGVMIAIGSQVTILIEGKSILFAESLNIEDIDRALMGIPENENHCLNLAIKTLKSVIEKYKARKTI</sequence>
<organism evidence="2">
    <name type="scientific">marine sediment metagenome</name>
    <dbReference type="NCBI Taxonomy" id="412755"/>
    <lineage>
        <taxon>unclassified sequences</taxon>
        <taxon>metagenomes</taxon>
        <taxon>ecological metagenomes</taxon>
    </lineage>
</organism>
<protein>
    <recommendedName>
        <fullName evidence="1">NIF system FeS cluster assembly NifU N-terminal domain-containing protein</fullName>
    </recommendedName>
</protein>
<gene>
    <name evidence="2" type="ORF">LCGC14_0404830</name>
</gene>
<dbReference type="SUPFAM" id="SSF82649">
    <property type="entry name" value="SufE/NifU"/>
    <property type="match status" value="1"/>
</dbReference>
<name>A0A0F9W4S7_9ZZZZ</name>
<dbReference type="EMBL" id="LAZR01000351">
    <property type="protein sequence ID" value="KKN73048.1"/>
    <property type="molecule type" value="Genomic_DNA"/>
</dbReference>
<reference evidence="2" key="1">
    <citation type="journal article" date="2015" name="Nature">
        <title>Complex archaea that bridge the gap between prokaryotes and eukaryotes.</title>
        <authorList>
            <person name="Spang A."/>
            <person name="Saw J.H."/>
            <person name="Jorgensen S.L."/>
            <person name="Zaremba-Niedzwiedzka K."/>
            <person name="Martijn J."/>
            <person name="Lind A.E."/>
            <person name="van Eijk R."/>
            <person name="Schleper C."/>
            <person name="Guy L."/>
            <person name="Ettema T.J."/>
        </authorList>
    </citation>
    <scope>NUCLEOTIDE SEQUENCE</scope>
</reference>
<feature type="domain" description="NIF system FeS cluster assembly NifU N-terminal" evidence="1">
    <location>
        <begin position="25"/>
        <end position="145"/>
    </location>
</feature>
<dbReference type="Gene3D" id="3.90.1010.10">
    <property type="match status" value="1"/>
</dbReference>
<dbReference type="GO" id="GO:0051536">
    <property type="term" value="F:iron-sulfur cluster binding"/>
    <property type="evidence" value="ECO:0007669"/>
    <property type="project" value="InterPro"/>
</dbReference>
<accession>A0A0F9W4S7</accession>
<dbReference type="Pfam" id="PF01592">
    <property type="entry name" value="NifU_N"/>
    <property type="match status" value="1"/>
</dbReference>
<dbReference type="InterPro" id="IPR002871">
    <property type="entry name" value="NIF_FeS_clus_asmbl_NifU_N"/>
</dbReference>
<dbReference type="AlphaFoldDB" id="A0A0F9W4S7"/>
<comment type="caution">
    <text evidence="2">The sequence shown here is derived from an EMBL/GenBank/DDBJ whole genome shotgun (WGS) entry which is preliminary data.</text>
</comment>
<dbReference type="GO" id="GO:0005506">
    <property type="term" value="F:iron ion binding"/>
    <property type="evidence" value="ECO:0007669"/>
    <property type="project" value="InterPro"/>
</dbReference>
<evidence type="ECO:0000259" key="1">
    <source>
        <dbReference type="Pfam" id="PF01592"/>
    </source>
</evidence>